<dbReference type="STRING" id="1173020.Cha6605_3765"/>
<keyword evidence="3" id="KW-1185">Reference proteome</keyword>
<proteinExistence type="predicted"/>
<dbReference type="OrthoDB" id="513105at2"/>
<feature type="compositionally biased region" description="Polar residues" evidence="1">
    <location>
        <begin position="50"/>
        <end position="59"/>
    </location>
</feature>
<sequence>MESIQQQISTLTRKVDRVYQIIDRLQQHVFQNLDTQTIGGEETSIEHPLNRQTPPLNSSDARRVKQEIASYRTNGYVDLPKDAPDRQETANWAIDRQGMSMDNNGLEIGHHQVKEQHLSPEFQIQRLTAQLTAAYNRIAALEEQLLAKRWK</sequence>
<dbReference type="HOGENOM" id="CLU_125438_1_0_3"/>
<dbReference type="PATRIC" id="fig|1173020.3.peg.4313"/>
<reference evidence="2 3" key="1">
    <citation type="submission" date="2012-05" db="EMBL/GenBank/DDBJ databases">
        <title>Finished chromosome of genome of Chamaesiphon sp. PCC 6605.</title>
        <authorList>
            <consortium name="US DOE Joint Genome Institute"/>
            <person name="Gugger M."/>
            <person name="Coursin T."/>
            <person name="Rippka R."/>
            <person name="Tandeau De Marsac N."/>
            <person name="Huntemann M."/>
            <person name="Wei C.-L."/>
            <person name="Han J."/>
            <person name="Detter J.C."/>
            <person name="Han C."/>
            <person name="Tapia R."/>
            <person name="Chen A."/>
            <person name="Kyrpides N."/>
            <person name="Mavromatis K."/>
            <person name="Markowitz V."/>
            <person name="Szeto E."/>
            <person name="Ivanova N."/>
            <person name="Pagani I."/>
            <person name="Pati A."/>
            <person name="Goodwin L."/>
            <person name="Nordberg H.P."/>
            <person name="Cantor M.N."/>
            <person name="Hua S.X."/>
            <person name="Woyke T."/>
            <person name="Kerfeld C.A."/>
        </authorList>
    </citation>
    <scope>NUCLEOTIDE SEQUENCE [LARGE SCALE GENOMIC DNA]</scope>
    <source>
        <strain evidence="3">ATCC 27169 / PCC 6605</strain>
    </source>
</reference>
<evidence type="ECO:0000313" key="2">
    <source>
        <dbReference type="EMBL" id="AFY94736.1"/>
    </source>
</evidence>
<dbReference type="Proteomes" id="UP000010366">
    <property type="component" value="Chromosome"/>
</dbReference>
<dbReference type="AlphaFoldDB" id="K9UJW4"/>
<dbReference type="RefSeq" id="WP_015160856.1">
    <property type="nucleotide sequence ID" value="NC_019697.1"/>
</dbReference>
<accession>K9UJW4</accession>
<name>K9UJW4_CHAP6</name>
<dbReference type="KEGG" id="cmp:Cha6605_3765"/>
<organism evidence="2 3">
    <name type="scientific">Chamaesiphon minutus (strain ATCC 27169 / PCC 6605)</name>
    <dbReference type="NCBI Taxonomy" id="1173020"/>
    <lineage>
        <taxon>Bacteria</taxon>
        <taxon>Bacillati</taxon>
        <taxon>Cyanobacteriota</taxon>
        <taxon>Cyanophyceae</taxon>
        <taxon>Gomontiellales</taxon>
        <taxon>Chamaesiphonaceae</taxon>
        <taxon>Chamaesiphon</taxon>
    </lineage>
</organism>
<feature type="region of interest" description="Disordered" evidence="1">
    <location>
        <begin position="41"/>
        <end position="61"/>
    </location>
</feature>
<dbReference type="EMBL" id="CP003600">
    <property type="protein sequence ID" value="AFY94736.1"/>
    <property type="molecule type" value="Genomic_DNA"/>
</dbReference>
<gene>
    <name evidence="2" type="ORF">Cha6605_3765</name>
</gene>
<dbReference type="eggNOG" id="ENOG5032YZQ">
    <property type="taxonomic scope" value="Bacteria"/>
</dbReference>
<protein>
    <submittedName>
        <fullName evidence="2">Uncharacterized protein</fullName>
    </submittedName>
</protein>
<evidence type="ECO:0000256" key="1">
    <source>
        <dbReference type="SAM" id="MobiDB-lite"/>
    </source>
</evidence>
<evidence type="ECO:0000313" key="3">
    <source>
        <dbReference type="Proteomes" id="UP000010366"/>
    </source>
</evidence>